<keyword evidence="4 7" id="KW-0812">Transmembrane</keyword>
<evidence type="ECO:0000256" key="2">
    <source>
        <dbReference type="ARBA" id="ARBA00022475"/>
    </source>
</evidence>
<keyword evidence="7" id="KW-0813">Transport</keyword>
<feature type="transmembrane region" description="Helical" evidence="7">
    <location>
        <begin position="102"/>
        <end position="130"/>
    </location>
</feature>
<dbReference type="PANTHER" id="PTHR33362:SF5">
    <property type="entry name" value="C4-DICARBOXYLATE TRAP TRANSPORTER LARGE PERMEASE PROTEIN DCTM"/>
    <property type="match status" value="1"/>
</dbReference>
<dbReference type="InterPro" id="IPR004681">
    <property type="entry name" value="TRAP_DctM"/>
</dbReference>
<accession>A0A917YMA6</accession>
<protein>
    <recommendedName>
        <fullName evidence="7">TRAP transporter large permease protein</fullName>
    </recommendedName>
</protein>
<dbReference type="GO" id="GO:0005886">
    <property type="term" value="C:plasma membrane"/>
    <property type="evidence" value="ECO:0007669"/>
    <property type="project" value="UniProtKB-SubCell"/>
</dbReference>
<feature type="transmembrane region" description="Helical" evidence="7">
    <location>
        <begin position="255"/>
        <end position="274"/>
    </location>
</feature>
<dbReference type="EMBL" id="BMLP01000005">
    <property type="protein sequence ID" value="GGO34366.1"/>
    <property type="molecule type" value="Genomic_DNA"/>
</dbReference>
<dbReference type="GO" id="GO:0022857">
    <property type="term" value="F:transmembrane transporter activity"/>
    <property type="evidence" value="ECO:0007669"/>
    <property type="project" value="UniProtKB-UniRule"/>
</dbReference>
<keyword evidence="5 7" id="KW-1133">Transmembrane helix</keyword>
<comment type="similarity">
    <text evidence="7">Belongs to the TRAP transporter large permease family.</text>
</comment>
<evidence type="ECO:0000256" key="1">
    <source>
        <dbReference type="ARBA" id="ARBA00004429"/>
    </source>
</evidence>
<feature type="domain" description="TRAP C4-dicarboxylate transport system permease DctM subunit" evidence="8">
    <location>
        <begin position="11"/>
        <end position="430"/>
    </location>
</feature>
<evidence type="ECO:0000313" key="10">
    <source>
        <dbReference type="Proteomes" id="UP000598196"/>
    </source>
</evidence>
<evidence type="ECO:0000256" key="6">
    <source>
        <dbReference type="ARBA" id="ARBA00023136"/>
    </source>
</evidence>
<organism evidence="9 10">
    <name type="scientific">Gemmobacter aquaticus</name>
    <dbReference type="NCBI Taxonomy" id="490185"/>
    <lineage>
        <taxon>Bacteria</taxon>
        <taxon>Pseudomonadati</taxon>
        <taxon>Pseudomonadota</taxon>
        <taxon>Alphaproteobacteria</taxon>
        <taxon>Rhodobacterales</taxon>
        <taxon>Paracoccaceae</taxon>
        <taxon>Gemmobacter</taxon>
    </lineage>
</organism>
<comment type="caution">
    <text evidence="9">The sequence shown here is derived from an EMBL/GenBank/DDBJ whole genome shotgun (WGS) entry which is preliminary data.</text>
</comment>
<evidence type="ECO:0000256" key="4">
    <source>
        <dbReference type="ARBA" id="ARBA00022692"/>
    </source>
</evidence>
<comment type="subcellular location">
    <subcellularLocation>
        <location evidence="1 7">Cell inner membrane</location>
        <topology evidence="1 7">Multi-pass membrane protein</topology>
    </subcellularLocation>
</comment>
<dbReference type="PIRSF" id="PIRSF006066">
    <property type="entry name" value="HI0050"/>
    <property type="match status" value="1"/>
</dbReference>
<feature type="transmembrane region" description="Helical" evidence="7">
    <location>
        <begin position="61"/>
        <end position="82"/>
    </location>
</feature>
<evidence type="ECO:0000256" key="3">
    <source>
        <dbReference type="ARBA" id="ARBA00022519"/>
    </source>
</evidence>
<dbReference type="PANTHER" id="PTHR33362">
    <property type="entry name" value="SIALIC ACID TRAP TRANSPORTER PERMEASE PROTEIN SIAT-RELATED"/>
    <property type="match status" value="1"/>
</dbReference>
<feature type="transmembrane region" description="Helical" evidence="7">
    <location>
        <begin position="414"/>
        <end position="435"/>
    </location>
</feature>
<keyword evidence="6 7" id="KW-0472">Membrane</keyword>
<comment type="subunit">
    <text evidence="7">The complex comprises the extracytoplasmic solute receptor protein and the two transmembrane proteins.</text>
</comment>
<keyword evidence="10" id="KW-1185">Reference proteome</keyword>
<feature type="transmembrane region" description="Helical" evidence="7">
    <location>
        <begin position="178"/>
        <end position="201"/>
    </location>
</feature>
<dbReference type="AlphaFoldDB" id="A0A917YMA6"/>
<feature type="transmembrane region" description="Helical" evidence="7">
    <location>
        <begin position="326"/>
        <end position="356"/>
    </location>
</feature>
<dbReference type="RefSeq" id="WP_146287629.1">
    <property type="nucleotide sequence ID" value="NZ_BMLP01000005.1"/>
</dbReference>
<feature type="transmembrane region" description="Helical" evidence="7">
    <location>
        <begin position="281"/>
        <end position="306"/>
    </location>
</feature>
<keyword evidence="3 7" id="KW-0997">Cell inner membrane</keyword>
<dbReference type="NCBIfam" id="TIGR00786">
    <property type="entry name" value="dctM"/>
    <property type="match status" value="1"/>
</dbReference>
<sequence length="439" mass="46277">MDPTLLTLLSLGLLIAMILVGVPIGISLGAVSLAGLWLLFDSWEIARGTAGSVAFSMLREYTFGTIPLFIIMGNFIAASGAARDLYTMTNRGLRRIPARLAVATVIGNTIFAAISGVSVAAAATFSRIAYPQMRRYNYDRPMALGVIAGSAMLGMLIPPSILLIFWGVLTEISIGKLFVAGIVPGFMVAGLFILYLVFTAIRHPEKAPYHVGEGEPSVTAEPLGWPVILSGGLILALVALVIGGIWGGLFTPTEAAGVGALGALVIALLKGVTWRGILDGIISAGVTTAPIMFLLLMAGLYSRFLVTSGTLDLLTEWIVNAGFGPVTLLIAMTLVWLAMGTLLDSSSIILLTVPIFAPIAQSFGYDPLVFAIYGILIIEAGLLTPPFGILVFVVKGSVPENVPLSEVFRGAVPYWLLICLAGVLLILMPGLVTYLPNNM</sequence>
<name>A0A917YMA6_9RHOB</name>
<evidence type="ECO:0000259" key="8">
    <source>
        <dbReference type="Pfam" id="PF06808"/>
    </source>
</evidence>
<dbReference type="Pfam" id="PF06808">
    <property type="entry name" value="DctM"/>
    <property type="match status" value="1"/>
</dbReference>
<feature type="transmembrane region" description="Helical" evidence="7">
    <location>
        <begin position="368"/>
        <end position="394"/>
    </location>
</feature>
<dbReference type="InterPro" id="IPR010656">
    <property type="entry name" value="DctM"/>
</dbReference>
<proteinExistence type="inferred from homology"/>
<evidence type="ECO:0000256" key="7">
    <source>
        <dbReference type="RuleBase" id="RU369079"/>
    </source>
</evidence>
<feature type="transmembrane region" description="Helical" evidence="7">
    <location>
        <begin position="142"/>
        <end position="166"/>
    </location>
</feature>
<reference evidence="9 10" key="1">
    <citation type="journal article" date="2014" name="Int. J. Syst. Evol. Microbiol.">
        <title>Complete genome sequence of Corynebacterium casei LMG S-19264T (=DSM 44701T), isolated from a smear-ripened cheese.</title>
        <authorList>
            <consortium name="US DOE Joint Genome Institute (JGI-PGF)"/>
            <person name="Walter F."/>
            <person name="Albersmeier A."/>
            <person name="Kalinowski J."/>
            <person name="Ruckert C."/>
        </authorList>
    </citation>
    <scope>NUCLEOTIDE SEQUENCE [LARGE SCALE GENOMIC DNA]</scope>
    <source>
        <strain evidence="9 10">CGMCC 1.7029</strain>
    </source>
</reference>
<keyword evidence="2" id="KW-1003">Cell membrane</keyword>
<comment type="function">
    <text evidence="7">Part of the tripartite ATP-independent periplasmic (TRAP) transport system.</text>
</comment>
<evidence type="ECO:0000256" key="5">
    <source>
        <dbReference type="ARBA" id="ARBA00022989"/>
    </source>
</evidence>
<gene>
    <name evidence="9" type="ORF">GCM10010991_25020</name>
</gene>
<feature type="transmembrane region" description="Helical" evidence="7">
    <location>
        <begin position="222"/>
        <end position="249"/>
    </location>
</feature>
<feature type="transmembrane region" description="Helical" evidence="7">
    <location>
        <begin position="12"/>
        <end position="40"/>
    </location>
</feature>
<dbReference type="Proteomes" id="UP000598196">
    <property type="component" value="Unassembled WGS sequence"/>
</dbReference>
<evidence type="ECO:0000313" key="9">
    <source>
        <dbReference type="EMBL" id="GGO34366.1"/>
    </source>
</evidence>
<dbReference type="OrthoDB" id="9790209at2"/>